<dbReference type="InterPro" id="IPR050351">
    <property type="entry name" value="BphY/WalK/GraS-like"/>
</dbReference>
<dbReference type="GO" id="GO:0000156">
    <property type="term" value="F:phosphorelay response regulator activity"/>
    <property type="evidence" value="ECO:0007669"/>
    <property type="project" value="TreeGrafter"/>
</dbReference>
<evidence type="ECO:0000256" key="1">
    <source>
        <dbReference type="ARBA" id="ARBA00000085"/>
    </source>
</evidence>
<dbReference type="Gene3D" id="3.30.565.10">
    <property type="entry name" value="Histidine kinase-like ATPase, C-terminal domain"/>
    <property type="match status" value="1"/>
</dbReference>
<keyword evidence="8 15" id="KW-0418">Kinase</keyword>
<dbReference type="CDD" id="cd00130">
    <property type="entry name" value="PAS"/>
    <property type="match status" value="1"/>
</dbReference>
<keyword evidence="4" id="KW-0597">Phosphoprotein</keyword>
<dbReference type="Pfam" id="PF13426">
    <property type="entry name" value="PAS_9"/>
    <property type="match status" value="1"/>
</dbReference>
<evidence type="ECO:0000313" key="15">
    <source>
        <dbReference type="EMBL" id="AEB09439.1"/>
    </source>
</evidence>
<keyword evidence="6" id="KW-0812">Transmembrane</keyword>
<evidence type="ECO:0000256" key="7">
    <source>
        <dbReference type="ARBA" id="ARBA00022741"/>
    </source>
</evidence>
<accession>F2NHV4</accession>
<keyword evidence="12" id="KW-0472">Membrane</keyword>
<dbReference type="AlphaFoldDB" id="F2NHV4"/>
<dbReference type="SMART" id="SM00091">
    <property type="entry name" value="PAS"/>
    <property type="match status" value="1"/>
</dbReference>
<reference evidence="15 16" key="1">
    <citation type="journal article" date="2011" name="Stand. Genomic Sci.">
        <title>Complete genome sequence of the acetate-degrading sulfate reducer Desulfobacca acetoxidans type strain (ASRB2).</title>
        <authorList>
            <person name="Goker M."/>
            <person name="Teshima H."/>
            <person name="Lapidus A."/>
            <person name="Nolan M."/>
            <person name="Lucas S."/>
            <person name="Hammon N."/>
            <person name="Deshpande S."/>
            <person name="Cheng J.F."/>
            <person name="Tapia R."/>
            <person name="Han C."/>
            <person name="Goodwin L."/>
            <person name="Pitluck S."/>
            <person name="Huntemann M."/>
            <person name="Liolios K."/>
            <person name="Ivanova N."/>
            <person name="Pagani I."/>
            <person name="Mavromatis K."/>
            <person name="Ovchinikova G."/>
            <person name="Pati A."/>
            <person name="Chen A."/>
            <person name="Palaniappan K."/>
            <person name="Land M."/>
            <person name="Hauser L."/>
            <person name="Brambilla E.M."/>
            <person name="Rohde M."/>
            <person name="Spring S."/>
            <person name="Detter J.C."/>
            <person name="Woyke T."/>
            <person name="Bristow J."/>
            <person name="Eisen J.A."/>
            <person name="Markowitz V."/>
            <person name="Hugenholtz P."/>
            <person name="Kyrpides N.C."/>
            <person name="Klenk H.P."/>
        </authorList>
    </citation>
    <scope>NUCLEOTIDE SEQUENCE [LARGE SCALE GENOMIC DNA]</scope>
    <source>
        <strain evidence="16">ATCC 700848 / DSM 11109 / ASRB2</strain>
    </source>
</reference>
<evidence type="ECO:0000256" key="9">
    <source>
        <dbReference type="ARBA" id="ARBA00022840"/>
    </source>
</evidence>
<feature type="domain" description="Histidine kinase" evidence="13">
    <location>
        <begin position="138"/>
        <end position="355"/>
    </location>
</feature>
<dbReference type="PANTHER" id="PTHR42878">
    <property type="entry name" value="TWO-COMPONENT HISTIDINE KINASE"/>
    <property type="match status" value="1"/>
</dbReference>
<dbReference type="InterPro" id="IPR003594">
    <property type="entry name" value="HATPase_dom"/>
</dbReference>
<dbReference type="FunFam" id="3.30.565.10:FF:000006">
    <property type="entry name" value="Sensor histidine kinase WalK"/>
    <property type="match status" value="1"/>
</dbReference>
<dbReference type="SUPFAM" id="SSF55785">
    <property type="entry name" value="PYP-like sensor domain (PAS domain)"/>
    <property type="match status" value="1"/>
</dbReference>
<dbReference type="RefSeq" id="WP_013706549.1">
    <property type="nucleotide sequence ID" value="NC_015388.1"/>
</dbReference>
<dbReference type="InterPro" id="IPR005467">
    <property type="entry name" value="His_kinase_dom"/>
</dbReference>
<keyword evidence="9" id="KW-0067">ATP-binding</keyword>
<dbReference type="InterPro" id="IPR004358">
    <property type="entry name" value="Sig_transdc_His_kin-like_C"/>
</dbReference>
<comment type="subcellular location">
    <subcellularLocation>
        <location evidence="2">Membrane</location>
        <topology evidence="2">Multi-pass membrane protein</topology>
    </subcellularLocation>
</comment>
<comment type="catalytic activity">
    <reaction evidence="1">
        <text>ATP + protein L-histidine = ADP + protein N-phospho-L-histidine.</text>
        <dbReference type="EC" id="2.7.13.3"/>
    </reaction>
</comment>
<dbReference type="eggNOG" id="COG2205">
    <property type="taxonomic scope" value="Bacteria"/>
</dbReference>
<name>F2NHV4_DESAR</name>
<keyword evidence="10" id="KW-1133">Transmembrane helix</keyword>
<evidence type="ECO:0000256" key="6">
    <source>
        <dbReference type="ARBA" id="ARBA00022692"/>
    </source>
</evidence>
<dbReference type="STRING" id="880072.Desac_1586"/>
<dbReference type="CDD" id="cd00075">
    <property type="entry name" value="HATPase"/>
    <property type="match status" value="1"/>
</dbReference>
<evidence type="ECO:0000256" key="5">
    <source>
        <dbReference type="ARBA" id="ARBA00022679"/>
    </source>
</evidence>
<dbReference type="PROSITE" id="PS50109">
    <property type="entry name" value="HIS_KIN"/>
    <property type="match status" value="1"/>
</dbReference>
<reference evidence="16" key="2">
    <citation type="submission" date="2011-03" db="EMBL/GenBank/DDBJ databases">
        <title>The complete genome of Desulfobacca acetoxidans DSM 11109.</title>
        <authorList>
            <consortium name="US DOE Joint Genome Institute (JGI-PGF)"/>
            <person name="Lucas S."/>
            <person name="Copeland A."/>
            <person name="Lapidus A."/>
            <person name="Bruce D."/>
            <person name="Goodwin L."/>
            <person name="Pitluck S."/>
            <person name="Peters L."/>
            <person name="Kyrpides N."/>
            <person name="Mavromatis K."/>
            <person name="Ivanova N."/>
            <person name="Ovchinnikova G."/>
            <person name="Teshima H."/>
            <person name="Detter J.C."/>
            <person name="Han C."/>
            <person name="Land M."/>
            <person name="Hauser L."/>
            <person name="Markowitz V."/>
            <person name="Cheng J.-F."/>
            <person name="Hugenholtz P."/>
            <person name="Woyke T."/>
            <person name="Wu D."/>
            <person name="Spring S."/>
            <person name="Schueler E."/>
            <person name="Brambilla E."/>
            <person name="Klenk H.-P."/>
            <person name="Eisen J.A."/>
        </authorList>
    </citation>
    <scope>NUCLEOTIDE SEQUENCE [LARGE SCALE GENOMIC DNA]</scope>
    <source>
        <strain evidence="16">ATCC 700848 / DSM 11109 / ASRB2</strain>
    </source>
</reference>
<evidence type="ECO:0000256" key="3">
    <source>
        <dbReference type="ARBA" id="ARBA00012438"/>
    </source>
</evidence>
<evidence type="ECO:0000256" key="12">
    <source>
        <dbReference type="ARBA" id="ARBA00023136"/>
    </source>
</evidence>
<dbReference type="SUPFAM" id="SSF47384">
    <property type="entry name" value="Homodimeric domain of signal transducing histidine kinase"/>
    <property type="match status" value="1"/>
</dbReference>
<dbReference type="GO" id="GO:0000155">
    <property type="term" value="F:phosphorelay sensor kinase activity"/>
    <property type="evidence" value="ECO:0007669"/>
    <property type="project" value="InterPro"/>
</dbReference>
<evidence type="ECO:0000313" key="16">
    <source>
        <dbReference type="Proteomes" id="UP000000483"/>
    </source>
</evidence>
<dbReference type="HOGENOM" id="CLU_000445_89_2_7"/>
<keyword evidence="5" id="KW-0808">Transferase</keyword>
<dbReference type="PROSITE" id="PS50112">
    <property type="entry name" value="PAS"/>
    <property type="match status" value="1"/>
</dbReference>
<feature type="domain" description="PAS" evidence="14">
    <location>
        <begin position="17"/>
        <end position="55"/>
    </location>
</feature>
<dbReference type="InterPro" id="IPR003661">
    <property type="entry name" value="HisK_dim/P_dom"/>
</dbReference>
<sequence length="357" mass="39470">MEKKLLPLGLSDWSHFIIQSIADGVITVNGEMRITDLNRAGEKITGYSRAEALGKYCGDILRSSMCGRDCPLKQAMISGEAVSREAVLHNRLDQKIEVMLTASALRDDHGNLLGGVETFRDNAPFKLMEKERRQLAGMFAHDLKGPVVGVAGLLNRLRQGKVGELNEQQQAFLETIYQEILRLEKLISNFLDFVRLDLHILKPLASAIQVEAECLAVINRSRPMAEAKGVDLQLAFPQEVIILNADAVLLQRALGNLVENAIKYSPPQSQVILKVQDLGKEIQFVVQDQGPGIDPDDLPHLFDLLYRGKDSGQESGLGLGLAIVKRIIEAHNGRLWVKSELGQGASFFFNLPKANFV</sequence>
<dbReference type="GO" id="GO:0005524">
    <property type="term" value="F:ATP binding"/>
    <property type="evidence" value="ECO:0007669"/>
    <property type="project" value="UniProtKB-KW"/>
</dbReference>
<dbReference type="SMART" id="SM00387">
    <property type="entry name" value="HATPase_c"/>
    <property type="match status" value="1"/>
</dbReference>
<dbReference type="KEGG" id="dao:Desac_1586"/>
<dbReference type="EMBL" id="CP002629">
    <property type="protein sequence ID" value="AEB09439.1"/>
    <property type="molecule type" value="Genomic_DNA"/>
</dbReference>
<dbReference type="SUPFAM" id="SSF55874">
    <property type="entry name" value="ATPase domain of HSP90 chaperone/DNA topoisomerase II/histidine kinase"/>
    <property type="match status" value="1"/>
</dbReference>
<dbReference type="EC" id="2.7.13.3" evidence="3"/>
<organism evidence="15 16">
    <name type="scientific">Desulfobacca acetoxidans (strain ATCC 700848 / DSM 11109 / ASRB2)</name>
    <dbReference type="NCBI Taxonomy" id="880072"/>
    <lineage>
        <taxon>Bacteria</taxon>
        <taxon>Pseudomonadati</taxon>
        <taxon>Thermodesulfobacteriota</taxon>
        <taxon>Desulfobaccia</taxon>
        <taxon>Desulfobaccales</taxon>
        <taxon>Desulfobaccaceae</taxon>
        <taxon>Desulfobacca</taxon>
    </lineage>
</organism>
<proteinExistence type="predicted"/>
<evidence type="ECO:0000259" key="14">
    <source>
        <dbReference type="PROSITE" id="PS50112"/>
    </source>
</evidence>
<dbReference type="GO" id="GO:0007234">
    <property type="term" value="P:osmosensory signaling via phosphorelay pathway"/>
    <property type="evidence" value="ECO:0007669"/>
    <property type="project" value="TreeGrafter"/>
</dbReference>
<dbReference type="NCBIfam" id="TIGR00229">
    <property type="entry name" value="sensory_box"/>
    <property type="match status" value="1"/>
</dbReference>
<dbReference type="Pfam" id="PF00512">
    <property type="entry name" value="HisKA"/>
    <property type="match status" value="1"/>
</dbReference>
<evidence type="ECO:0000256" key="10">
    <source>
        <dbReference type="ARBA" id="ARBA00022989"/>
    </source>
</evidence>
<evidence type="ECO:0000256" key="2">
    <source>
        <dbReference type="ARBA" id="ARBA00004141"/>
    </source>
</evidence>
<dbReference type="Gene3D" id="1.10.287.130">
    <property type="match status" value="1"/>
</dbReference>
<dbReference type="InterPro" id="IPR000014">
    <property type="entry name" value="PAS"/>
</dbReference>
<dbReference type="InterPro" id="IPR036890">
    <property type="entry name" value="HATPase_C_sf"/>
</dbReference>
<dbReference type="SMART" id="SM00388">
    <property type="entry name" value="HisKA"/>
    <property type="match status" value="1"/>
</dbReference>
<keyword evidence="7" id="KW-0547">Nucleotide-binding</keyword>
<keyword evidence="16" id="KW-1185">Reference proteome</keyword>
<dbReference type="Pfam" id="PF02518">
    <property type="entry name" value="HATPase_c"/>
    <property type="match status" value="1"/>
</dbReference>
<dbReference type="GO" id="GO:0016020">
    <property type="term" value="C:membrane"/>
    <property type="evidence" value="ECO:0007669"/>
    <property type="project" value="UniProtKB-SubCell"/>
</dbReference>
<dbReference type="Gene3D" id="3.30.450.20">
    <property type="entry name" value="PAS domain"/>
    <property type="match status" value="1"/>
</dbReference>
<gene>
    <name evidence="15" type="ordered locus">Desac_1586</name>
</gene>
<dbReference type="PRINTS" id="PR00344">
    <property type="entry name" value="BCTRLSENSOR"/>
</dbReference>
<protein>
    <recommendedName>
        <fullName evidence="3">histidine kinase</fullName>
        <ecNumber evidence="3">2.7.13.3</ecNumber>
    </recommendedName>
</protein>
<evidence type="ECO:0000256" key="4">
    <source>
        <dbReference type="ARBA" id="ARBA00022553"/>
    </source>
</evidence>
<dbReference type="InterPro" id="IPR036097">
    <property type="entry name" value="HisK_dim/P_sf"/>
</dbReference>
<dbReference type="CDD" id="cd00082">
    <property type="entry name" value="HisKA"/>
    <property type="match status" value="1"/>
</dbReference>
<evidence type="ECO:0000256" key="11">
    <source>
        <dbReference type="ARBA" id="ARBA00023012"/>
    </source>
</evidence>
<evidence type="ECO:0000256" key="8">
    <source>
        <dbReference type="ARBA" id="ARBA00022777"/>
    </source>
</evidence>
<dbReference type="PANTHER" id="PTHR42878:SF7">
    <property type="entry name" value="SENSOR HISTIDINE KINASE GLRK"/>
    <property type="match status" value="1"/>
</dbReference>
<dbReference type="OrthoDB" id="5342753at2"/>
<dbReference type="InterPro" id="IPR035965">
    <property type="entry name" value="PAS-like_dom_sf"/>
</dbReference>
<dbReference type="Proteomes" id="UP000000483">
    <property type="component" value="Chromosome"/>
</dbReference>
<evidence type="ECO:0000259" key="13">
    <source>
        <dbReference type="PROSITE" id="PS50109"/>
    </source>
</evidence>
<keyword evidence="11" id="KW-0902">Two-component regulatory system</keyword>
<dbReference type="GO" id="GO:0030295">
    <property type="term" value="F:protein kinase activator activity"/>
    <property type="evidence" value="ECO:0007669"/>
    <property type="project" value="TreeGrafter"/>
</dbReference>